<feature type="domain" description="Type II methyltransferase M.TaqI-like" evidence="2">
    <location>
        <begin position="178"/>
        <end position="268"/>
    </location>
</feature>
<name>A0A412FBH3_9BACE</name>
<dbReference type="AlphaFoldDB" id="A0A412FBH3"/>
<dbReference type="InterPro" id="IPR052933">
    <property type="entry name" value="DNA_Protect_Modify"/>
</dbReference>
<feature type="compositionally biased region" description="Basic and acidic residues" evidence="1">
    <location>
        <begin position="387"/>
        <end position="410"/>
    </location>
</feature>
<dbReference type="PRINTS" id="PR00507">
    <property type="entry name" value="N12N6MTFRASE"/>
</dbReference>
<organism evidence="3 4">
    <name type="scientific">Bacteroides caccae</name>
    <dbReference type="NCBI Taxonomy" id="47678"/>
    <lineage>
        <taxon>Bacteria</taxon>
        <taxon>Pseudomonadati</taxon>
        <taxon>Bacteroidota</taxon>
        <taxon>Bacteroidia</taxon>
        <taxon>Bacteroidales</taxon>
        <taxon>Bacteroidaceae</taxon>
        <taxon>Bacteroides</taxon>
    </lineage>
</organism>
<keyword evidence="3" id="KW-0808">Transferase</keyword>
<sequence length="419" mass="47492">MAFNKKTHLRQNIDALKTAFTLDRERRAPTPEEERTLGAYSGFGAIKEVLENPTGKPDKDGMATLVAELHEVIRANTPDEREYKRYMDGIKNSVLTAFYTPPKVADAIVEAIWDTRIVPKRILDPSAGTGVFVSAVDFHAPYAEITCFEKDPATGLILKHLHPEKRVRVQGFERIEPKYAGYYDVAVSNIPFGDVALFDPFFSTHTDPVRRQGTRALHNYFFMKSVDMVREGGLVAFITSQGVLNAEQGRPVREWLMNRCEPVSAIRLPNNLFTEHAGTEVGSDLVILQKKAATGELSERQQDFIESRKLSNGIRINNLFQSFDRVIHTEAKVGKDPYGKPAMEFTHAEGVDGIDREMRRMLSEDFNRHFNESYCLKHAPEQTPGTPERELSRPRQAERQRAERHEPRLAGEIVKEIIA</sequence>
<dbReference type="Pfam" id="PF07669">
    <property type="entry name" value="Eco57I"/>
    <property type="match status" value="1"/>
</dbReference>
<dbReference type="EMBL" id="QRUO01000049">
    <property type="protein sequence ID" value="RGR64598.1"/>
    <property type="molecule type" value="Genomic_DNA"/>
</dbReference>
<dbReference type="GO" id="GO:0009007">
    <property type="term" value="F:site-specific DNA-methyltransferase (adenine-specific) activity"/>
    <property type="evidence" value="ECO:0007669"/>
    <property type="project" value="UniProtKB-EC"/>
</dbReference>
<evidence type="ECO:0000313" key="4">
    <source>
        <dbReference type="Proteomes" id="UP000284205"/>
    </source>
</evidence>
<dbReference type="Proteomes" id="UP000284205">
    <property type="component" value="Unassembled WGS sequence"/>
</dbReference>
<reference evidence="3 4" key="1">
    <citation type="submission" date="2018-08" db="EMBL/GenBank/DDBJ databases">
        <title>A genome reference for cultivated species of the human gut microbiota.</title>
        <authorList>
            <person name="Zou Y."/>
            <person name="Xue W."/>
            <person name="Luo G."/>
        </authorList>
    </citation>
    <scope>NUCLEOTIDE SEQUENCE [LARGE SCALE GENOMIC DNA]</scope>
    <source>
        <strain evidence="3 4">AF24-29LB</strain>
    </source>
</reference>
<dbReference type="InterPro" id="IPR029063">
    <property type="entry name" value="SAM-dependent_MTases_sf"/>
</dbReference>
<gene>
    <name evidence="3" type="ORF">DWY26_22825</name>
</gene>
<dbReference type="GO" id="GO:0032259">
    <property type="term" value="P:methylation"/>
    <property type="evidence" value="ECO:0007669"/>
    <property type="project" value="UniProtKB-KW"/>
</dbReference>
<dbReference type="GO" id="GO:0006304">
    <property type="term" value="P:DNA modification"/>
    <property type="evidence" value="ECO:0007669"/>
    <property type="project" value="InterPro"/>
</dbReference>
<protein>
    <submittedName>
        <fullName evidence="3">DNA methylase</fullName>
    </submittedName>
</protein>
<dbReference type="Gene3D" id="3.40.50.150">
    <property type="entry name" value="Vaccinia Virus protein VP39"/>
    <property type="match status" value="1"/>
</dbReference>
<dbReference type="PANTHER" id="PTHR41313:SF1">
    <property type="entry name" value="DNA METHYLASE ADENINE-SPECIFIC DOMAIN-CONTAINING PROTEIN"/>
    <property type="match status" value="1"/>
</dbReference>
<dbReference type="InterPro" id="IPR011639">
    <property type="entry name" value="MethylTrfase_TaqI-like_dom"/>
</dbReference>
<accession>A0A412FBH3</accession>
<dbReference type="RefSeq" id="WP_147340880.1">
    <property type="nucleotide sequence ID" value="NZ_QRUO01000049.1"/>
</dbReference>
<evidence type="ECO:0000313" key="3">
    <source>
        <dbReference type="EMBL" id="RGR64598.1"/>
    </source>
</evidence>
<proteinExistence type="predicted"/>
<dbReference type="SUPFAM" id="SSF53335">
    <property type="entry name" value="S-adenosyl-L-methionine-dependent methyltransferases"/>
    <property type="match status" value="1"/>
</dbReference>
<dbReference type="PANTHER" id="PTHR41313">
    <property type="entry name" value="ADENINE-SPECIFIC METHYLTRANSFERASE"/>
    <property type="match status" value="1"/>
</dbReference>
<dbReference type="CDD" id="cd02440">
    <property type="entry name" value="AdoMet_MTases"/>
    <property type="match status" value="1"/>
</dbReference>
<feature type="non-terminal residue" evidence="3">
    <location>
        <position position="419"/>
    </location>
</feature>
<evidence type="ECO:0000259" key="2">
    <source>
        <dbReference type="Pfam" id="PF07669"/>
    </source>
</evidence>
<keyword evidence="3" id="KW-0489">Methyltransferase</keyword>
<comment type="caution">
    <text evidence="3">The sequence shown here is derived from an EMBL/GenBank/DDBJ whole genome shotgun (WGS) entry which is preliminary data.</text>
</comment>
<feature type="region of interest" description="Disordered" evidence="1">
    <location>
        <begin position="378"/>
        <end position="410"/>
    </location>
</feature>
<evidence type="ECO:0000256" key="1">
    <source>
        <dbReference type="SAM" id="MobiDB-lite"/>
    </source>
</evidence>